<sequence>MDANDQGLCALFPAHRQYFQVKFTVEELEVIQSCNDADDNTFCINVRELMSAVFASLLWGHLWKLAPHEGDSHVRFWIDNISAVAWSNCKSSRNGFAQMLLRILGRSDLQHGFYSTASHVPGADPERLSKFLASLGTLLRAGELSQSSSKHYSRVWGQWVAWCSMMRFSPWLTATDTDKNAEQLGAFAVYLWKYGMNRQQKGNTFSTICAKLCAVRWFHRNTAGYDPGVNASHAILLRGIRRITDPVVKQRPQSARLLRVIFVDINLTQPCDQLLWGGLLLGYFFLLRRSGYLFIGKRVLSYVLRLSGIQCFDTNEDPVPPKRAKVVGITLHGAKNNPFGREKVRYHYKSKDRLLCPVRADRWVNKAARTFATRPGDPALSMWNSGITSDAIRGRTDLLSR</sequence>
<evidence type="ECO:0000313" key="2">
    <source>
        <dbReference type="EMBL" id="ETK82090.1"/>
    </source>
</evidence>
<dbReference type="SUPFAM" id="SSF47823">
    <property type="entry name" value="lambda integrase-like, N-terminal domain"/>
    <property type="match status" value="1"/>
</dbReference>
<reference evidence="2" key="1">
    <citation type="submission" date="2013-11" db="EMBL/GenBank/DDBJ databases">
        <title>The Genome Sequence of Phytophthora parasitica CJ02B3.</title>
        <authorList>
            <consortium name="The Broad Institute Genomics Platform"/>
            <person name="Russ C."/>
            <person name="Tyler B."/>
            <person name="Panabieres F."/>
            <person name="Shan W."/>
            <person name="Tripathy S."/>
            <person name="Grunwald N."/>
            <person name="Machado M."/>
            <person name="Johnson C.S."/>
            <person name="Arredondo F."/>
            <person name="Hong C."/>
            <person name="Coffey M."/>
            <person name="Young S.K."/>
            <person name="Zeng Q."/>
            <person name="Gargeya S."/>
            <person name="Fitzgerald M."/>
            <person name="Abouelleil A."/>
            <person name="Alvarado L."/>
            <person name="Chapman S.B."/>
            <person name="Gainer-Dewar J."/>
            <person name="Goldberg J."/>
            <person name="Griggs A."/>
            <person name="Gujja S."/>
            <person name="Hansen M."/>
            <person name="Howarth C."/>
            <person name="Imamovic A."/>
            <person name="Ireland A."/>
            <person name="Larimer J."/>
            <person name="McCowan C."/>
            <person name="Murphy C."/>
            <person name="Pearson M."/>
            <person name="Poon T.W."/>
            <person name="Priest M."/>
            <person name="Roberts A."/>
            <person name="Saif S."/>
            <person name="Shea T."/>
            <person name="Sykes S."/>
            <person name="Wortman J."/>
            <person name="Nusbaum C."/>
            <person name="Birren B."/>
        </authorList>
    </citation>
    <scope>NUCLEOTIDE SEQUENCE [LARGE SCALE GENOMIC DNA]</scope>
    <source>
        <strain evidence="2">CJ02B3</strain>
    </source>
</reference>
<dbReference type="EMBL" id="KI687289">
    <property type="protein sequence ID" value="ETK82090.1"/>
    <property type="molecule type" value="Genomic_DNA"/>
</dbReference>
<keyword evidence="1" id="KW-0238">DNA-binding</keyword>
<organism evidence="2">
    <name type="scientific">Phytophthora nicotianae</name>
    <name type="common">Potato buckeye rot agent</name>
    <name type="synonym">Phytophthora parasitica</name>
    <dbReference type="NCBI Taxonomy" id="4792"/>
    <lineage>
        <taxon>Eukaryota</taxon>
        <taxon>Sar</taxon>
        <taxon>Stramenopiles</taxon>
        <taxon>Oomycota</taxon>
        <taxon>Peronosporomycetes</taxon>
        <taxon>Peronosporales</taxon>
        <taxon>Peronosporaceae</taxon>
        <taxon>Phytophthora</taxon>
    </lineage>
</organism>
<gene>
    <name evidence="2" type="ORF">L915_12464</name>
</gene>
<dbReference type="Proteomes" id="UP000053236">
    <property type="component" value="Unassembled WGS sequence"/>
</dbReference>
<protein>
    <submittedName>
        <fullName evidence="2">Uncharacterized protein</fullName>
    </submittedName>
</protein>
<proteinExistence type="predicted"/>
<dbReference type="GO" id="GO:0003677">
    <property type="term" value="F:DNA binding"/>
    <property type="evidence" value="ECO:0007669"/>
    <property type="project" value="UniProtKB-KW"/>
</dbReference>
<name>W2GIJ0_PHYNI</name>
<dbReference type="AlphaFoldDB" id="W2GIJ0"/>
<dbReference type="InterPro" id="IPR010998">
    <property type="entry name" value="Integrase_recombinase_N"/>
</dbReference>
<accession>W2GIJ0</accession>
<dbReference type="VEuPathDB" id="FungiDB:PPTG_14291"/>
<dbReference type="Gene3D" id="1.10.150.130">
    <property type="match status" value="1"/>
</dbReference>
<evidence type="ECO:0000256" key="1">
    <source>
        <dbReference type="ARBA" id="ARBA00023125"/>
    </source>
</evidence>